<evidence type="ECO:0000313" key="12">
    <source>
        <dbReference type="Proteomes" id="UP000263517"/>
    </source>
</evidence>
<dbReference type="Gene3D" id="3.40.50.300">
    <property type="entry name" value="P-loop containing nucleotide triphosphate hydrolases"/>
    <property type="match status" value="1"/>
</dbReference>
<proteinExistence type="predicted"/>
<dbReference type="KEGG" id="aaus:EP12_15120"/>
<evidence type="ECO:0000313" key="11">
    <source>
        <dbReference type="Proteomes" id="UP000056090"/>
    </source>
</evidence>
<dbReference type="PRINTS" id="PR01590">
    <property type="entry name" value="HTHFIS"/>
</dbReference>
<keyword evidence="3" id="KW-0805">Transcription regulation</keyword>
<dbReference type="Gene3D" id="1.10.8.60">
    <property type="match status" value="1"/>
</dbReference>
<dbReference type="Pfam" id="PF02954">
    <property type="entry name" value="HTH_8"/>
    <property type="match status" value="1"/>
</dbReference>
<name>A0A075P4D8_9ALTE</name>
<dbReference type="GO" id="GO:0043565">
    <property type="term" value="F:sequence-specific DNA binding"/>
    <property type="evidence" value="ECO:0007669"/>
    <property type="project" value="InterPro"/>
</dbReference>
<dbReference type="PANTHER" id="PTHR32071:SF113">
    <property type="entry name" value="ALGINATE BIOSYNTHESIS TRANSCRIPTIONAL REGULATORY PROTEIN ALGB"/>
    <property type="match status" value="1"/>
</dbReference>
<keyword evidence="4" id="KW-0804">Transcription</keyword>
<evidence type="ECO:0000259" key="6">
    <source>
        <dbReference type="PROSITE" id="PS50045"/>
    </source>
</evidence>
<dbReference type="InterPro" id="IPR011006">
    <property type="entry name" value="CheY-like_superfamily"/>
</dbReference>
<dbReference type="InterPro" id="IPR014264">
    <property type="entry name" value="PEP-CTERM_resp_reg"/>
</dbReference>
<feature type="modified residue" description="4-aspartylphosphate" evidence="5">
    <location>
        <position position="51"/>
    </location>
</feature>
<dbReference type="InterPro" id="IPR002197">
    <property type="entry name" value="HTH_Fis"/>
</dbReference>
<dbReference type="Pfam" id="PF00158">
    <property type="entry name" value="Sigma54_activat"/>
    <property type="match status" value="1"/>
</dbReference>
<dbReference type="Proteomes" id="UP000056090">
    <property type="component" value="Chromosome"/>
</dbReference>
<dbReference type="PROSITE" id="PS00676">
    <property type="entry name" value="SIGMA54_INTERACT_2"/>
    <property type="match status" value="1"/>
</dbReference>
<dbReference type="Proteomes" id="UP000264779">
    <property type="component" value="Unassembled WGS sequence"/>
</dbReference>
<dbReference type="Proteomes" id="UP000263517">
    <property type="component" value="Unassembled WGS sequence"/>
</dbReference>
<dbReference type="InterPro" id="IPR002078">
    <property type="entry name" value="Sigma_54_int"/>
</dbReference>
<dbReference type="Pfam" id="PF25601">
    <property type="entry name" value="AAA_lid_14"/>
    <property type="match status" value="1"/>
</dbReference>
<dbReference type="Pfam" id="PF00072">
    <property type="entry name" value="Response_reg"/>
    <property type="match status" value="1"/>
</dbReference>
<reference evidence="12 13" key="2">
    <citation type="journal article" date="2018" name="Nat. Biotechnol.">
        <title>A standardized bacterial taxonomy based on genome phylogeny substantially revises the tree of life.</title>
        <authorList>
            <person name="Parks D.H."/>
            <person name="Chuvochina M."/>
            <person name="Waite D.W."/>
            <person name="Rinke C."/>
            <person name="Skarshewski A."/>
            <person name="Chaumeil P.A."/>
            <person name="Hugenholtz P."/>
        </authorList>
    </citation>
    <scope>NUCLEOTIDE SEQUENCE [LARGE SCALE GENOMIC DNA]</scope>
    <source>
        <strain evidence="10">UBA11621</strain>
        <strain evidence="9">UBA11978</strain>
    </source>
</reference>
<dbReference type="PATRIC" id="fig|589873.4.peg.3281"/>
<dbReference type="InterPro" id="IPR009057">
    <property type="entry name" value="Homeodomain-like_sf"/>
</dbReference>
<accession>A0A075P4D8</accession>
<keyword evidence="1" id="KW-0547">Nucleotide-binding</keyword>
<keyword evidence="11" id="KW-1185">Reference proteome</keyword>
<evidence type="ECO:0000313" key="9">
    <source>
        <dbReference type="EMBL" id="HAW76681.1"/>
    </source>
</evidence>
<keyword evidence="5" id="KW-0597">Phosphoprotein</keyword>
<dbReference type="SUPFAM" id="SSF46689">
    <property type="entry name" value="Homeodomain-like"/>
    <property type="match status" value="1"/>
</dbReference>
<evidence type="ECO:0000256" key="4">
    <source>
        <dbReference type="ARBA" id="ARBA00023163"/>
    </source>
</evidence>
<dbReference type="InterPro" id="IPR003593">
    <property type="entry name" value="AAA+_ATPase"/>
</dbReference>
<dbReference type="PANTHER" id="PTHR32071">
    <property type="entry name" value="TRANSCRIPTIONAL REGULATORY PROTEIN"/>
    <property type="match status" value="1"/>
</dbReference>
<evidence type="ECO:0000313" key="8">
    <source>
        <dbReference type="EMBL" id="AIF99805.1"/>
    </source>
</evidence>
<evidence type="ECO:0000256" key="2">
    <source>
        <dbReference type="ARBA" id="ARBA00022840"/>
    </source>
</evidence>
<organism evidence="8 11">
    <name type="scientific">Alteromonas australica</name>
    <dbReference type="NCBI Taxonomy" id="589873"/>
    <lineage>
        <taxon>Bacteria</taxon>
        <taxon>Pseudomonadati</taxon>
        <taxon>Pseudomonadota</taxon>
        <taxon>Gammaproteobacteria</taxon>
        <taxon>Alteromonadales</taxon>
        <taxon>Alteromonadaceae</taxon>
        <taxon>Alteromonas/Salinimonas group</taxon>
        <taxon>Alteromonas</taxon>
    </lineage>
</organism>
<evidence type="ECO:0000256" key="3">
    <source>
        <dbReference type="ARBA" id="ARBA00023015"/>
    </source>
</evidence>
<dbReference type="EMBL" id="DNAN01000471">
    <property type="protein sequence ID" value="HAW76681.1"/>
    <property type="molecule type" value="Genomic_DNA"/>
</dbReference>
<dbReference type="InterPro" id="IPR001789">
    <property type="entry name" value="Sig_transdc_resp-reg_receiver"/>
</dbReference>
<evidence type="ECO:0000256" key="5">
    <source>
        <dbReference type="PROSITE-ProRule" id="PRU00169"/>
    </source>
</evidence>
<dbReference type="SMART" id="SM00448">
    <property type="entry name" value="REC"/>
    <property type="match status" value="1"/>
</dbReference>
<feature type="domain" description="Response regulatory" evidence="7">
    <location>
        <begin position="4"/>
        <end position="121"/>
    </location>
</feature>
<feature type="domain" description="Sigma-54 factor interaction" evidence="6">
    <location>
        <begin position="143"/>
        <end position="372"/>
    </location>
</feature>
<dbReference type="SUPFAM" id="SSF52172">
    <property type="entry name" value="CheY-like"/>
    <property type="match status" value="1"/>
</dbReference>
<dbReference type="OrthoDB" id="9804019at2"/>
<protein>
    <submittedName>
        <fullName evidence="8">Fis family transcriptional regulator</fullName>
    </submittedName>
    <submittedName>
        <fullName evidence="9">PEP-CTERM-box response regulator transcription factor</fullName>
    </submittedName>
</protein>
<evidence type="ECO:0000256" key="1">
    <source>
        <dbReference type="ARBA" id="ARBA00022741"/>
    </source>
</evidence>
<dbReference type="EMBL" id="CP008849">
    <property type="protein sequence ID" value="AIF99805.1"/>
    <property type="molecule type" value="Genomic_DNA"/>
</dbReference>
<sequence>MTDTILVVDDDLGIQKQLKWSLTDYNVVFADDYDSAIRQVRRYEPKVVTLDLGLPPDPANASEGLRILQDIVSLAPRTKVIVVTGNNEKENALKAVNFGAYDFYQKPIDSDTIKLLVNRALNLAKLEHENSILSKIRTGMSRIVGNSEAIQTVVKKAEKIAATDISTLLLGESGTGKEVFARSIHEHSPRKDKPFVAINCASIPENLLESELFGYEKGAFTGANKTTLGKIETAQGGTLFLDEIGDMPIGLQAKMLRFLQERVIERVGGRAEIPVDIRVICATHRDLQAMVADETFREDLYYRVGEIPILIPPLRDRDQDIILLARTFLKMYREEFNAKAKSFSEPAIQAMLAHKWPGNIREMQNKLKSAVIMAEGSVIQPDDLGLMPVSGNAEPETLNLREVREIAESRAIRRAYQKSDSNMSKTAELLGITRPTLYSLLDKYNLEDLKTNT</sequence>
<dbReference type="GO" id="GO:0006355">
    <property type="term" value="P:regulation of DNA-templated transcription"/>
    <property type="evidence" value="ECO:0007669"/>
    <property type="project" value="InterPro"/>
</dbReference>
<keyword evidence="2" id="KW-0067">ATP-binding</keyword>
<dbReference type="CDD" id="cd00009">
    <property type="entry name" value="AAA"/>
    <property type="match status" value="1"/>
</dbReference>
<dbReference type="GO" id="GO:0005524">
    <property type="term" value="F:ATP binding"/>
    <property type="evidence" value="ECO:0007669"/>
    <property type="project" value="UniProtKB-KW"/>
</dbReference>
<evidence type="ECO:0000313" key="13">
    <source>
        <dbReference type="Proteomes" id="UP000264779"/>
    </source>
</evidence>
<dbReference type="PROSITE" id="PS50045">
    <property type="entry name" value="SIGMA54_INTERACT_4"/>
    <property type="match status" value="1"/>
</dbReference>
<dbReference type="PROSITE" id="PS50110">
    <property type="entry name" value="RESPONSE_REGULATORY"/>
    <property type="match status" value="1"/>
</dbReference>
<dbReference type="GO" id="GO:0000160">
    <property type="term" value="P:phosphorelay signal transduction system"/>
    <property type="evidence" value="ECO:0007669"/>
    <property type="project" value="InterPro"/>
</dbReference>
<dbReference type="SMART" id="SM00382">
    <property type="entry name" value="AAA"/>
    <property type="match status" value="1"/>
</dbReference>
<dbReference type="InterPro" id="IPR025943">
    <property type="entry name" value="Sigma_54_int_dom_ATP-bd_2"/>
</dbReference>
<dbReference type="AlphaFoldDB" id="A0A075P4D8"/>
<dbReference type="eggNOG" id="COG2204">
    <property type="taxonomic scope" value="Bacteria"/>
</dbReference>
<dbReference type="KEGG" id="aal:EP13_14560"/>
<dbReference type="InterPro" id="IPR058031">
    <property type="entry name" value="AAA_lid_NorR"/>
</dbReference>
<dbReference type="EMBL" id="DONK01000166">
    <property type="protein sequence ID" value="HBU51827.1"/>
    <property type="molecule type" value="Genomic_DNA"/>
</dbReference>
<dbReference type="RefSeq" id="WP_044057865.1">
    <property type="nucleotide sequence ID" value="NZ_CAJXAX010000026.1"/>
</dbReference>
<dbReference type="STRING" id="589873.EP12_15120"/>
<dbReference type="GeneID" id="78256116"/>
<dbReference type="FunFam" id="3.40.50.300:FF:000006">
    <property type="entry name" value="DNA-binding transcriptional regulator NtrC"/>
    <property type="match status" value="1"/>
</dbReference>
<gene>
    <name evidence="9" type="primary">prsR</name>
    <name evidence="9" type="ORF">DCW74_13210</name>
    <name evidence="10" type="ORF">DEB45_11255</name>
    <name evidence="8" type="ORF">EP13_14560</name>
</gene>
<dbReference type="NCBIfam" id="TIGR02915">
    <property type="entry name" value="PEP_resp_reg"/>
    <property type="match status" value="1"/>
</dbReference>
<reference evidence="8 11" key="1">
    <citation type="submission" date="2014-06" db="EMBL/GenBank/DDBJ databases">
        <title>Genomes of Alteromonas australica, a world apart.</title>
        <authorList>
            <person name="Gonzaga A."/>
            <person name="Lopez-Perez M."/>
            <person name="Rodriguez-Valera F."/>
        </authorList>
    </citation>
    <scope>NUCLEOTIDE SEQUENCE [LARGE SCALE GENOMIC DNA]</scope>
    <source>
        <strain evidence="8 11">H 17</strain>
    </source>
</reference>
<dbReference type="Gene3D" id="1.10.10.60">
    <property type="entry name" value="Homeodomain-like"/>
    <property type="match status" value="1"/>
</dbReference>
<dbReference type="SUPFAM" id="SSF52540">
    <property type="entry name" value="P-loop containing nucleoside triphosphate hydrolases"/>
    <property type="match status" value="1"/>
</dbReference>
<evidence type="ECO:0000313" key="10">
    <source>
        <dbReference type="EMBL" id="HBU51827.1"/>
    </source>
</evidence>
<evidence type="ECO:0000259" key="7">
    <source>
        <dbReference type="PROSITE" id="PS50110"/>
    </source>
</evidence>
<dbReference type="Gene3D" id="3.40.50.2300">
    <property type="match status" value="1"/>
</dbReference>
<dbReference type="InterPro" id="IPR027417">
    <property type="entry name" value="P-loop_NTPase"/>
</dbReference>